<evidence type="ECO:0000313" key="1">
    <source>
        <dbReference type="EMBL" id="MDT2600379.1"/>
    </source>
</evidence>
<organism evidence="1 2">
    <name type="scientific">Enterococcus hulanensis</name>
    <dbReference type="NCBI Taxonomy" id="2559929"/>
    <lineage>
        <taxon>Bacteria</taxon>
        <taxon>Bacillati</taxon>
        <taxon>Bacillota</taxon>
        <taxon>Bacilli</taxon>
        <taxon>Lactobacillales</taxon>
        <taxon>Enterococcaceae</taxon>
        <taxon>Enterococcus</taxon>
    </lineage>
</organism>
<sequence length="135" mass="15435">MEENITIEFVKNWINKHRLTKGSFDSIMRDLIYNSGHNVIDNPYLRDWLIKNPQKFQDLLPIKLNDSQQLVLDWLVDGDNSPFAMISTIDDDFVGIDTGCLIPAKVQGGFEALTNKDQFEVLAAFAEWGMKEVAE</sequence>
<gene>
    <name evidence="1" type="ORF">P7D85_11385</name>
</gene>
<dbReference type="EMBL" id="JARPYI010000006">
    <property type="protein sequence ID" value="MDT2600379.1"/>
    <property type="molecule type" value="Genomic_DNA"/>
</dbReference>
<name>A0ABU3EZR7_9ENTE</name>
<keyword evidence="2" id="KW-1185">Reference proteome</keyword>
<protein>
    <recommendedName>
        <fullName evidence="3">DUF1642 domain-containing protein</fullName>
    </recommendedName>
</protein>
<proteinExistence type="predicted"/>
<dbReference type="Proteomes" id="UP001252875">
    <property type="component" value="Unassembled WGS sequence"/>
</dbReference>
<reference evidence="1 2" key="1">
    <citation type="submission" date="2023-03" db="EMBL/GenBank/DDBJ databases">
        <authorList>
            <person name="Shen W."/>
            <person name="Cai J."/>
        </authorList>
    </citation>
    <scope>NUCLEOTIDE SEQUENCE [LARGE SCALE GENOMIC DNA]</scope>
    <source>
        <strain evidence="1 2">D6-4</strain>
    </source>
</reference>
<evidence type="ECO:0000313" key="2">
    <source>
        <dbReference type="Proteomes" id="UP001252875"/>
    </source>
</evidence>
<accession>A0ABU3EZR7</accession>
<dbReference type="RefSeq" id="WP_311822650.1">
    <property type="nucleotide sequence ID" value="NZ_JARPYF010000006.1"/>
</dbReference>
<evidence type="ECO:0008006" key="3">
    <source>
        <dbReference type="Google" id="ProtNLM"/>
    </source>
</evidence>
<comment type="caution">
    <text evidence="1">The sequence shown here is derived from an EMBL/GenBank/DDBJ whole genome shotgun (WGS) entry which is preliminary data.</text>
</comment>